<protein>
    <recommendedName>
        <fullName evidence="1">tRNA-uridine aminocarboxypropyltransferase</fullName>
        <ecNumber evidence="1">2.5.1.25</ecNumber>
    </recommendedName>
</protein>
<dbReference type="SMART" id="SM01144">
    <property type="entry name" value="DTW"/>
    <property type="match status" value="1"/>
</dbReference>
<dbReference type="PANTHER" id="PTHR21392">
    <property type="entry name" value="TRNA-URIDINE AMINOCARBOXYPROPYLTRANSFERASE 2"/>
    <property type="match status" value="1"/>
</dbReference>
<comment type="catalytic activity">
    <reaction evidence="5">
        <text>a uridine in tRNA + S-adenosyl-L-methionine = a 3-[(3S)-3-amino-3-carboxypropyl]uridine in tRNA + S-methyl-5'-thioadenosine + H(+)</text>
        <dbReference type="Rhea" id="RHEA:62432"/>
        <dbReference type="Rhea" id="RHEA-COMP:13339"/>
        <dbReference type="Rhea" id="RHEA-COMP:16092"/>
        <dbReference type="ChEBI" id="CHEBI:15378"/>
        <dbReference type="ChEBI" id="CHEBI:17509"/>
        <dbReference type="ChEBI" id="CHEBI:59789"/>
        <dbReference type="ChEBI" id="CHEBI:65315"/>
        <dbReference type="ChEBI" id="CHEBI:82930"/>
        <dbReference type="EC" id="2.5.1.25"/>
    </reaction>
</comment>
<evidence type="ECO:0000256" key="3">
    <source>
        <dbReference type="ARBA" id="ARBA00022691"/>
    </source>
</evidence>
<dbReference type="AlphaFoldDB" id="A0ABD3I4P2"/>
<dbReference type="Pfam" id="PF03942">
    <property type="entry name" value="DTW"/>
    <property type="match status" value="1"/>
</dbReference>
<evidence type="ECO:0000256" key="1">
    <source>
        <dbReference type="ARBA" id="ARBA00012386"/>
    </source>
</evidence>
<keyword evidence="3" id="KW-0949">S-adenosyl-L-methionine</keyword>
<name>A0ABD3I4P2_9MARC</name>
<dbReference type="InterPro" id="IPR005636">
    <property type="entry name" value="DTW"/>
</dbReference>
<evidence type="ECO:0000259" key="6">
    <source>
        <dbReference type="SMART" id="SM01144"/>
    </source>
</evidence>
<evidence type="ECO:0000256" key="4">
    <source>
        <dbReference type="ARBA" id="ARBA00022694"/>
    </source>
</evidence>
<dbReference type="InterPro" id="IPR039262">
    <property type="entry name" value="DTWD2/TAPT"/>
</dbReference>
<proteinExistence type="predicted"/>
<feature type="domain" description="DTW" evidence="6">
    <location>
        <begin position="147"/>
        <end position="375"/>
    </location>
</feature>
<evidence type="ECO:0000256" key="2">
    <source>
        <dbReference type="ARBA" id="ARBA00022679"/>
    </source>
</evidence>
<reference evidence="7 8" key="1">
    <citation type="submission" date="2024-09" db="EMBL/GenBank/DDBJ databases">
        <title>Chromosome-scale assembly of Riccia sorocarpa.</title>
        <authorList>
            <person name="Paukszto L."/>
        </authorList>
    </citation>
    <scope>NUCLEOTIDE SEQUENCE [LARGE SCALE GENOMIC DNA]</scope>
    <source>
        <strain evidence="7">LP-2024</strain>
        <tissue evidence="7">Aerial parts of the thallus</tissue>
    </source>
</reference>
<evidence type="ECO:0000313" key="8">
    <source>
        <dbReference type="Proteomes" id="UP001633002"/>
    </source>
</evidence>
<dbReference type="Proteomes" id="UP001633002">
    <property type="component" value="Unassembled WGS sequence"/>
</dbReference>
<comment type="caution">
    <text evidence="7">The sequence shown here is derived from an EMBL/GenBank/DDBJ whole genome shotgun (WGS) entry which is preliminary data.</text>
</comment>
<evidence type="ECO:0000256" key="5">
    <source>
        <dbReference type="ARBA" id="ARBA00048718"/>
    </source>
</evidence>
<accession>A0ABD3I4P2</accession>
<organism evidence="7 8">
    <name type="scientific">Riccia sorocarpa</name>
    <dbReference type="NCBI Taxonomy" id="122646"/>
    <lineage>
        <taxon>Eukaryota</taxon>
        <taxon>Viridiplantae</taxon>
        <taxon>Streptophyta</taxon>
        <taxon>Embryophyta</taxon>
        <taxon>Marchantiophyta</taxon>
        <taxon>Marchantiopsida</taxon>
        <taxon>Marchantiidae</taxon>
        <taxon>Marchantiales</taxon>
        <taxon>Ricciaceae</taxon>
        <taxon>Riccia</taxon>
    </lineage>
</organism>
<dbReference type="EMBL" id="JBJQOH010000002">
    <property type="protein sequence ID" value="KAL3697484.1"/>
    <property type="molecule type" value="Genomic_DNA"/>
</dbReference>
<evidence type="ECO:0000313" key="7">
    <source>
        <dbReference type="EMBL" id="KAL3697484.1"/>
    </source>
</evidence>
<dbReference type="GO" id="GO:0016432">
    <property type="term" value="F:tRNA-uridine aminocarboxypropyltransferase activity"/>
    <property type="evidence" value="ECO:0007669"/>
    <property type="project" value="UniProtKB-EC"/>
</dbReference>
<dbReference type="EC" id="2.5.1.25" evidence="1"/>
<dbReference type="GO" id="GO:0008033">
    <property type="term" value="P:tRNA processing"/>
    <property type="evidence" value="ECO:0007669"/>
    <property type="project" value="UniProtKB-KW"/>
</dbReference>
<sequence length="396" mass="44517">MPLEALCTPMLSSVFAPFHGAVVLRAMGGRRFPTISLQKDFVAHCDRASVLVQIESRVENGAEAELDCRFKAEQANNSSGKAEEDKLLLDWRLFCKHYPLPPQALPGRPGAEEDYQHREFYETLNDSEAKLQEFTARQVACRVTGSTGYLCETCWLPERDCMCECFVKGKLRPGICIWVYMHPKDFLRKNNTGKLLWQVFGHKAARLTVYGIPEQEEIMWNAFREAGSEKVWCIYPHPPEFEVPDVKILEDLPSGQEDDKSEDAHRIHIVLIDGTWSNSKAMISRLRERATSLWEGRSIPCVALSPTDVSPMHNLRPQPSTERTCTADAAAQLLRELSVRQELAGLGLDRAAYVLDASLATLQDALVTRRRRVGRTTQRFGRIRLGSPDASATGAS</sequence>
<keyword evidence="2" id="KW-0808">Transferase</keyword>
<gene>
    <name evidence="7" type="ORF">R1sor_011560</name>
</gene>
<keyword evidence="8" id="KW-1185">Reference proteome</keyword>
<keyword evidence="4" id="KW-0819">tRNA processing</keyword>
<dbReference type="PANTHER" id="PTHR21392:SF4">
    <property type="entry name" value="TRNA-URIDINE AMINOCARBOXYPROPYLTRANSFERASE"/>
    <property type="match status" value="1"/>
</dbReference>